<sequence length="274" mass="28077">MMDSKNTDEPATVSERRRLLGAIGSLGAAVVWGCGGSETGTTATSSTVSTGATDTTSTTTTTGSAGAAGSAGSAGACAIIPQETQGLYPLLAILSNAAMVRQDITEGKTGVPLTLRLKLVNVNGSCAPIANAAVYVWHCDKDGVYSGYSTSTNGNTLGQTFLRGIQVSDTNGEVTFTTIYPGWYAGRITHVHFQIYLADNLQVTATATSQIAFPLADTTAVYNSTLYVSRGQNTSVTSFAADNVFSDGTTYQMAALTGDAANGYTATLTVGIAA</sequence>
<keyword evidence="3" id="KW-0560">Oxidoreductase</keyword>
<dbReference type="GO" id="GO:0051213">
    <property type="term" value="F:dioxygenase activity"/>
    <property type="evidence" value="ECO:0007669"/>
    <property type="project" value="UniProtKB-KW"/>
</dbReference>
<accession>A0ABX7M2Q8</accession>
<dbReference type="Pfam" id="PF00775">
    <property type="entry name" value="Dioxygenase_C"/>
    <property type="match status" value="1"/>
</dbReference>
<dbReference type="PANTHER" id="PTHR34315:SF1">
    <property type="entry name" value="INTRADIOL RING-CLEAVAGE DIOXYGENASES DOMAIN-CONTAINING PROTEIN-RELATED"/>
    <property type="match status" value="1"/>
</dbReference>
<evidence type="ECO:0000313" key="4">
    <source>
        <dbReference type="Proteomes" id="UP000663570"/>
    </source>
</evidence>
<evidence type="ECO:0000313" key="3">
    <source>
        <dbReference type="EMBL" id="QSI75659.1"/>
    </source>
</evidence>
<dbReference type="PANTHER" id="PTHR34315">
    <property type="match status" value="1"/>
</dbReference>
<evidence type="ECO:0000256" key="1">
    <source>
        <dbReference type="SAM" id="MobiDB-lite"/>
    </source>
</evidence>
<dbReference type="CDD" id="cd03457">
    <property type="entry name" value="intradiol_dioxygenase_like"/>
    <property type="match status" value="1"/>
</dbReference>
<dbReference type="Proteomes" id="UP000663570">
    <property type="component" value="Chromosome"/>
</dbReference>
<dbReference type="InterPro" id="IPR000627">
    <property type="entry name" value="Intradiol_dOase_C"/>
</dbReference>
<dbReference type="RefSeq" id="WP_206253451.1">
    <property type="nucleotide sequence ID" value="NZ_CP071060.1"/>
</dbReference>
<dbReference type="InterPro" id="IPR015889">
    <property type="entry name" value="Intradiol_dOase_core"/>
</dbReference>
<feature type="region of interest" description="Disordered" evidence="1">
    <location>
        <begin position="41"/>
        <end position="68"/>
    </location>
</feature>
<gene>
    <name evidence="3" type="ORF">JY500_14295</name>
</gene>
<dbReference type="SUPFAM" id="SSF49482">
    <property type="entry name" value="Aromatic compound dioxygenase"/>
    <property type="match status" value="1"/>
</dbReference>
<protein>
    <submittedName>
        <fullName evidence="3">Intradiol ring-cleavage dioxygenase</fullName>
    </submittedName>
</protein>
<dbReference type="Gene3D" id="2.60.130.10">
    <property type="entry name" value="Aromatic compound dioxygenase"/>
    <property type="match status" value="1"/>
</dbReference>
<reference evidence="3 4" key="1">
    <citation type="submission" date="2021-02" db="EMBL/GenBank/DDBJ databases">
        <title>Niveibacterium changnyeongensis HC41.</title>
        <authorList>
            <person name="Kang M."/>
        </authorList>
    </citation>
    <scope>NUCLEOTIDE SEQUENCE [LARGE SCALE GENOMIC DNA]</scope>
    <source>
        <strain evidence="3 4">HC41</strain>
    </source>
</reference>
<evidence type="ECO:0000259" key="2">
    <source>
        <dbReference type="Pfam" id="PF00775"/>
    </source>
</evidence>
<keyword evidence="3" id="KW-0223">Dioxygenase</keyword>
<feature type="domain" description="Intradiol ring-cleavage dioxygenases" evidence="2">
    <location>
        <begin position="99"/>
        <end position="187"/>
    </location>
</feature>
<proteinExistence type="predicted"/>
<organism evidence="3 4">
    <name type="scientific">Niveibacterium microcysteis</name>
    <dbReference type="NCBI Taxonomy" id="2811415"/>
    <lineage>
        <taxon>Bacteria</taxon>
        <taxon>Pseudomonadati</taxon>
        <taxon>Pseudomonadota</taxon>
        <taxon>Betaproteobacteria</taxon>
        <taxon>Rhodocyclales</taxon>
        <taxon>Rhodocyclaceae</taxon>
        <taxon>Niveibacterium</taxon>
    </lineage>
</organism>
<keyword evidence="4" id="KW-1185">Reference proteome</keyword>
<name>A0ABX7M2Q8_9RHOO</name>
<dbReference type="EMBL" id="CP071060">
    <property type="protein sequence ID" value="QSI75659.1"/>
    <property type="molecule type" value="Genomic_DNA"/>
</dbReference>